<evidence type="ECO:0000256" key="4">
    <source>
        <dbReference type="ARBA" id="ARBA00022576"/>
    </source>
</evidence>
<protein>
    <submittedName>
        <fullName evidence="8">Aminotransferase class I/II-fold pyridoxal phosphate-dependent enzyme</fullName>
    </submittedName>
</protein>
<dbReference type="PANTHER" id="PTHR11879">
    <property type="entry name" value="ASPARTATE AMINOTRANSFERASE"/>
    <property type="match status" value="1"/>
</dbReference>
<dbReference type="PRINTS" id="PR00799">
    <property type="entry name" value="TRANSAMINASE"/>
</dbReference>
<reference evidence="8 9" key="1">
    <citation type="submission" date="2023-02" db="EMBL/GenBank/DDBJ databases">
        <title>Devosia algicola sp. nov., isolated from the phycosphere of marine algae.</title>
        <authorList>
            <person name="Kim J.M."/>
            <person name="Lee J.K."/>
            <person name="Choi B.J."/>
            <person name="Bayburt H."/>
            <person name="Jeon C.O."/>
        </authorList>
    </citation>
    <scope>NUCLEOTIDE SEQUENCE [LARGE SCALE GENOMIC DNA]</scope>
    <source>
        <strain evidence="8 9">G20-9</strain>
    </source>
</reference>
<feature type="domain" description="Aminotransferase class I/classII large" evidence="7">
    <location>
        <begin position="161"/>
        <end position="307"/>
    </location>
</feature>
<keyword evidence="9" id="KW-1185">Reference proteome</keyword>
<dbReference type="GO" id="GO:0008483">
    <property type="term" value="F:transaminase activity"/>
    <property type="evidence" value="ECO:0007669"/>
    <property type="project" value="UniProtKB-KW"/>
</dbReference>
<feature type="domain" description="Aminotransferase class I/classII large" evidence="7">
    <location>
        <begin position="5"/>
        <end position="124"/>
    </location>
</feature>
<accession>A0ABY7YMM1</accession>
<dbReference type="InterPro" id="IPR015421">
    <property type="entry name" value="PyrdxlP-dep_Trfase_major"/>
</dbReference>
<evidence type="ECO:0000259" key="7">
    <source>
        <dbReference type="Pfam" id="PF00155"/>
    </source>
</evidence>
<dbReference type="InterPro" id="IPR015422">
    <property type="entry name" value="PyrdxlP-dep_Trfase_small"/>
</dbReference>
<gene>
    <name evidence="8" type="ORF">PSQ19_17730</name>
</gene>
<dbReference type="Gene3D" id="3.40.640.10">
    <property type="entry name" value="Type I PLP-dependent aspartate aminotransferase-like (Major domain)"/>
    <property type="match status" value="1"/>
</dbReference>
<keyword evidence="4 8" id="KW-0032">Aminotransferase</keyword>
<dbReference type="PANTHER" id="PTHR11879:SF22">
    <property type="entry name" value="ASPARTATE AMINOTRANSFERASE, MITOCHONDRIAL"/>
    <property type="match status" value="1"/>
</dbReference>
<comment type="subunit">
    <text evidence="3">Homodimer.</text>
</comment>
<evidence type="ECO:0000256" key="6">
    <source>
        <dbReference type="ARBA" id="ARBA00022898"/>
    </source>
</evidence>
<evidence type="ECO:0000313" key="8">
    <source>
        <dbReference type="EMBL" id="WDR02427.1"/>
    </source>
</evidence>
<dbReference type="InterPro" id="IPR004839">
    <property type="entry name" value="Aminotransferase_I/II_large"/>
</dbReference>
<evidence type="ECO:0000256" key="5">
    <source>
        <dbReference type="ARBA" id="ARBA00022679"/>
    </source>
</evidence>
<dbReference type="InterPro" id="IPR000796">
    <property type="entry name" value="Asp_trans"/>
</dbReference>
<name>A0ABY7YMM1_9HYPH</name>
<evidence type="ECO:0000256" key="2">
    <source>
        <dbReference type="ARBA" id="ARBA00007441"/>
    </source>
</evidence>
<dbReference type="EMBL" id="CP118246">
    <property type="protein sequence ID" value="WDR02427.1"/>
    <property type="molecule type" value="Genomic_DNA"/>
</dbReference>
<dbReference type="CDD" id="cd00609">
    <property type="entry name" value="AAT_like"/>
    <property type="match status" value="1"/>
</dbReference>
<dbReference type="Proteomes" id="UP001220530">
    <property type="component" value="Chromosome"/>
</dbReference>
<proteinExistence type="inferred from homology"/>
<dbReference type="InterPro" id="IPR015424">
    <property type="entry name" value="PyrdxlP-dep_Trfase"/>
</dbReference>
<organism evidence="8 9">
    <name type="scientific">Devosia algicola</name>
    <dbReference type="NCBI Taxonomy" id="3026418"/>
    <lineage>
        <taxon>Bacteria</taxon>
        <taxon>Pseudomonadati</taxon>
        <taxon>Pseudomonadota</taxon>
        <taxon>Alphaproteobacteria</taxon>
        <taxon>Hyphomicrobiales</taxon>
        <taxon>Devosiaceae</taxon>
        <taxon>Devosia</taxon>
    </lineage>
</organism>
<dbReference type="SUPFAM" id="SSF53383">
    <property type="entry name" value="PLP-dependent transferases"/>
    <property type="match status" value="1"/>
</dbReference>
<dbReference type="RefSeq" id="WP_282218832.1">
    <property type="nucleotide sequence ID" value="NZ_CP118246.1"/>
</dbReference>
<evidence type="ECO:0000313" key="9">
    <source>
        <dbReference type="Proteomes" id="UP001220530"/>
    </source>
</evidence>
<keyword evidence="6" id="KW-0663">Pyridoxal phosphate</keyword>
<evidence type="ECO:0000256" key="3">
    <source>
        <dbReference type="ARBA" id="ARBA00011738"/>
    </source>
</evidence>
<comment type="cofactor">
    <cofactor evidence="1">
        <name>pyridoxal 5'-phosphate</name>
        <dbReference type="ChEBI" id="CHEBI:597326"/>
    </cofactor>
</comment>
<keyword evidence="5" id="KW-0808">Transferase</keyword>
<dbReference type="Gene3D" id="3.90.1150.10">
    <property type="entry name" value="Aspartate Aminotransferase, domain 1"/>
    <property type="match status" value="1"/>
</dbReference>
<dbReference type="Pfam" id="PF00155">
    <property type="entry name" value="Aminotran_1_2"/>
    <property type="match status" value="2"/>
</dbReference>
<evidence type="ECO:0000256" key="1">
    <source>
        <dbReference type="ARBA" id="ARBA00001933"/>
    </source>
</evidence>
<comment type="similarity">
    <text evidence="2">Belongs to the class-I pyridoxal-phosphate-dependent aminotransferase family.</text>
</comment>
<sequence length="312" mass="34595">MADDVPSDRVRIAQAPGGTGSLWVLMQLVNRARPGATIHVSDPTWPNHMPIAQNAGLKVEKYPYFDAETRGVKFEQMLAVLDKLGKDDVVLLHGCCHNPTGANLTNAQWDQVAASLARTGALPFMRSCLSRFWRWSGGRRLWHPQGGCCCARSIDRLLRLKNFGLYRERIGAAILIARDEKQADIAQSQLLNIIRSSYSQPPDHGAEIIRTILEDPALRAEWETEPEAMRNRMITLRETLSDAIRNRSNSKDFDFIATHRGMFSLLGLPKATVDHLKTANGIYMIGDSRINVAGIPEDRAGDLADALIAAMA</sequence>